<dbReference type="HOGENOM" id="CLU_976794_0_0_1"/>
<dbReference type="RefSeq" id="XP_009544748.1">
    <property type="nucleotide sequence ID" value="XM_009546453.1"/>
</dbReference>
<protein>
    <submittedName>
        <fullName evidence="1">Uncharacterized protein</fullName>
    </submittedName>
</protein>
<evidence type="ECO:0000313" key="1">
    <source>
        <dbReference type="EMBL" id="ETW82383.1"/>
    </source>
</evidence>
<dbReference type="Proteomes" id="UP000030671">
    <property type="component" value="Unassembled WGS sequence"/>
</dbReference>
<evidence type="ECO:0000313" key="2">
    <source>
        <dbReference type="Proteomes" id="UP000030671"/>
    </source>
</evidence>
<reference evidence="1 2" key="1">
    <citation type="journal article" date="2012" name="New Phytol.">
        <title>Insight into trade-off between wood decay and parasitism from the genome of a fungal forest pathogen.</title>
        <authorList>
            <person name="Olson A."/>
            <person name="Aerts A."/>
            <person name="Asiegbu F."/>
            <person name="Belbahri L."/>
            <person name="Bouzid O."/>
            <person name="Broberg A."/>
            <person name="Canback B."/>
            <person name="Coutinho P.M."/>
            <person name="Cullen D."/>
            <person name="Dalman K."/>
            <person name="Deflorio G."/>
            <person name="van Diepen L.T."/>
            <person name="Dunand C."/>
            <person name="Duplessis S."/>
            <person name="Durling M."/>
            <person name="Gonthier P."/>
            <person name="Grimwood J."/>
            <person name="Fossdal C.G."/>
            <person name="Hansson D."/>
            <person name="Henrissat B."/>
            <person name="Hietala A."/>
            <person name="Himmelstrand K."/>
            <person name="Hoffmeister D."/>
            <person name="Hogberg N."/>
            <person name="James T.Y."/>
            <person name="Karlsson M."/>
            <person name="Kohler A."/>
            <person name="Kues U."/>
            <person name="Lee Y.H."/>
            <person name="Lin Y.C."/>
            <person name="Lind M."/>
            <person name="Lindquist E."/>
            <person name="Lombard V."/>
            <person name="Lucas S."/>
            <person name="Lunden K."/>
            <person name="Morin E."/>
            <person name="Murat C."/>
            <person name="Park J."/>
            <person name="Raffaello T."/>
            <person name="Rouze P."/>
            <person name="Salamov A."/>
            <person name="Schmutz J."/>
            <person name="Solheim H."/>
            <person name="Stahlberg J."/>
            <person name="Velez H."/>
            <person name="de Vries R.P."/>
            <person name="Wiebenga A."/>
            <person name="Woodward S."/>
            <person name="Yakovlev I."/>
            <person name="Garbelotto M."/>
            <person name="Martin F."/>
            <person name="Grigoriev I.V."/>
            <person name="Stenlid J."/>
        </authorList>
    </citation>
    <scope>NUCLEOTIDE SEQUENCE [LARGE SCALE GENOMIC DNA]</scope>
    <source>
        <strain evidence="1 2">TC 32-1</strain>
    </source>
</reference>
<dbReference type="KEGG" id="hir:HETIRDRAFT_315939"/>
<dbReference type="EMBL" id="KI925457">
    <property type="protein sequence ID" value="ETW82383.1"/>
    <property type="molecule type" value="Genomic_DNA"/>
</dbReference>
<dbReference type="AlphaFoldDB" id="W4K9C7"/>
<proteinExistence type="predicted"/>
<dbReference type="InParanoid" id="W4K9C7"/>
<name>W4K9C7_HETIT</name>
<accession>W4K9C7</accession>
<dbReference type="GeneID" id="20670273"/>
<organism evidence="1 2">
    <name type="scientific">Heterobasidion irregulare (strain TC 32-1)</name>
    <dbReference type="NCBI Taxonomy" id="747525"/>
    <lineage>
        <taxon>Eukaryota</taxon>
        <taxon>Fungi</taxon>
        <taxon>Dikarya</taxon>
        <taxon>Basidiomycota</taxon>
        <taxon>Agaricomycotina</taxon>
        <taxon>Agaricomycetes</taxon>
        <taxon>Russulales</taxon>
        <taxon>Bondarzewiaceae</taxon>
        <taxon>Heterobasidion</taxon>
        <taxon>Heterobasidion annosum species complex</taxon>
    </lineage>
</organism>
<keyword evidence="2" id="KW-1185">Reference proteome</keyword>
<sequence length="285" mass="32641">MFRKRKYNPLLLLPTASALQAIVDILDQFPNALKEISRWIEPDIDSGLASKYFKDFTLAANAQFIRQHAHWHGEVDLARFWMDLFVHCALVLIQLELSMMMLGKIEHPRTVPLSTLLSIVNEGPVAFNVFLQPIWMEQESPAQTATTVTEMLHQMLLQSENSHQWGEYLRYPMLRVIQYLAWAQDRLALASIHRRVVMGITQWAVRKATILHLVKEVLGVFQTGRDLVHRAVVAARGPFENVGAPYDKFDMEMWDEKIVQEIVASHASPTDVLCLRPDHCQTCAS</sequence>
<gene>
    <name evidence="1" type="ORF">HETIRDRAFT_315939</name>
</gene>